<dbReference type="SMART" id="SM00530">
    <property type="entry name" value="HTH_XRE"/>
    <property type="match status" value="1"/>
</dbReference>
<sequence>MTHTINGNAYASLLAEFQPKVIVTEEENERVLEAVEKLLGCKDRTPEQNALLDLLVFLIEKFEQEHYQLHGATPQSILQHLMEARGIKQKDLVRVIGSREVVSEVVNSKRSISKAQAKALADFFSVSPELFI</sequence>
<accession>A0A0D8ZU74</accession>
<dbReference type="PATRIC" id="fig|1618023.3.peg.306"/>
<dbReference type="OrthoDB" id="426919at2"/>
<comment type="caution">
    <text evidence="2">The sequence shown here is derived from an EMBL/GenBank/DDBJ whole genome shotgun (WGS) entry which is preliminary data.</text>
</comment>
<evidence type="ECO:0000313" key="3">
    <source>
        <dbReference type="Proteomes" id="UP000032452"/>
    </source>
</evidence>
<dbReference type="PANTHER" id="PTHR40455:SF1">
    <property type="entry name" value="ANTITOXIN HIGA"/>
    <property type="match status" value="1"/>
</dbReference>
<feature type="domain" description="HTH cro/C1-type" evidence="1">
    <location>
        <begin position="78"/>
        <end position="131"/>
    </location>
</feature>
<dbReference type="Gene3D" id="1.10.260.40">
    <property type="entry name" value="lambda repressor-like DNA-binding domains"/>
    <property type="match status" value="1"/>
</dbReference>
<protein>
    <recommendedName>
        <fullName evidence="1">HTH cro/C1-type domain-containing protein</fullName>
    </recommendedName>
</protein>
<proteinExistence type="predicted"/>
<dbReference type="GO" id="GO:0006355">
    <property type="term" value="P:regulation of DNA-templated transcription"/>
    <property type="evidence" value="ECO:0007669"/>
    <property type="project" value="InterPro"/>
</dbReference>
<dbReference type="Pfam" id="PF01381">
    <property type="entry name" value="HTH_3"/>
    <property type="match status" value="1"/>
</dbReference>
<reference evidence="2 3" key="1">
    <citation type="submission" date="2015-02" db="EMBL/GenBank/DDBJ databases">
        <title>Draft genome of a novel marine cyanobacterium (Chroococcales) isolated from South Atlantic Ocean.</title>
        <authorList>
            <person name="Rigonato J."/>
            <person name="Alvarenga D.O."/>
            <person name="Branco L.H."/>
            <person name="Varani A.M."/>
            <person name="Brandini F.P."/>
            <person name="Fiore M.F."/>
        </authorList>
    </citation>
    <scope>NUCLEOTIDE SEQUENCE [LARGE SCALE GENOMIC DNA]</scope>
    <source>
        <strain evidence="2 3">CENA595</strain>
    </source>
</reference>
<dbReference type="InterPro" id="IPR039060">
    <property type="entry name" value="Antitox_HigA"/>
</dbReference>
<dbReference type="PANTHER" id="PTHR40455">
    <property type="entry name" value="ANTITOXIN HIGA"/>
    <property type="match status" value="1"/>
</dbReference>
<dbReference type="STRING" id="1618023.UH38_16325"/>
<dbReference type="CDD" id="cd00093">
    <property type="entry name" value="HTH_XRE"/>
    <property type="match status" value="1"/>
</dbReference>
<dbReference type="InterPro" id="IPR001387">
    <property type="entry name" value="Cro/C1-type_HTH"/>
</dbReference>
<dbReference type="AlphaFoldDB" id="A0A0D8ZU74"/>
<dbReference type="InterPro" id="IPR010982">
    <property type="entry name" value="Lambda_DNA-bd_dom_sf"/>
</dbReference>
<name>A0A0D8ZU74_9CYAN</name>
<dbReference type="PROSITE" id="PS50943">
    <property type="entry name" value="HTH_CROC1"/>
    <property type="match status" value="1"/>
</dbReference>
<keyword evidence="3" id="KW-1185">Reference proteome</keyword>
<organism evidence="2 3">
    <name type="scientific">Aliterella atlantica CENA595</name>
    <dbReference type="NCBI Taxonomy" id="1618023"/>
    <lineage>
        <taxon>Bacteria</taxon>
        <taxon>Bacillati</taxon>
        <taxon>Cyanobacteriota</taxon>
        <taxon>Cyanophyceae</taxon>
        <taxon>Chroococcidiopsidales</taxon>
        <taxon>Aliterellaceae</taxon>
        <taxon>Aliterella</taxon>
    </lineage>
</organism>
<dbReference type="Proteomes" id="UP000032452">
    <property type="component" value="Unassembled WGS sequence"/>
</dbReference>
<gene>
    <name evidence="2" type="ORF">UH38_16325</name>
</gene>
<dbReference type="EMBL" id="JYON01000018">
    <property type="protein sequence ID" value="KJH70791.1"/>
    <property type="molecule type" value="Genomic_DNA"/>
</dbReference>
<dbReference type="GO" id="GO:0001046">
    <property type="term" value="F:core promoter sequence-specific DNA binding"/>
    <property type="evidence" value="ECO:0007669"/>
    <property type="project" value="TreeGrafter"/>
</dbReference>
<dbReference type="RefSeq" id="WP_045055736.1">
    <property type="nucleotide sequence ID" value="NZ_CAWMDP010000005.1"/>
</dbReference>
<dbReference type="SUPFAM" id="SSF47413">
    <property type="entry name" value="lambda repressor-like DNA-binding domains"/>
    <property type="match status" value="1"/>
</dbReference>
<evidence type="ECO:0000259" key="1">
    <source>
        <dbReference type="PROSITE" id="PS50943"/>
    </source>
</evidence>
<evidence type="ECO:0000313" key="2">
    <source>
        <dbReference type="EMBL" id="KJH70791.1"/>
    </source>
</evidence>